<organism evidence="2 3">
    <name type="scientific">Coffea arabica</name>
    <name type="common">Arabian coffee</name>
    <dbReference type="NCBI Taxonomy" id="13443"/>
    <lineage>
        <taxon>Eukaryota</taxon>
        <taxon>Viridiplantae</taxon>
        <taxon>Streptophyta</taxon>
        <taxon>Embryophyta</taxon>
        <taxon>Tracheophyta</taxon>
        <taxon>Spermatophyta</taxon>
        <taxon>Magnoliopsida</taxon>
        <taxon>eudicotyledons</taxon>
        <taxon>Gunneridae</taxon>
        <taxon>Pentapetalae</taxon>
        <taxon>asterids</taxon>
        <taxon>lamiids</taxon>
        <taxon>Gentianales</taxon>
        <taxon>Rubiaceae</taxon>
        <taxon>Ixoroideae</taxon>
        <taxon>Gardenieae complex</taxon>
        <taxon>Bertiereae - Coffeeae clade</taxon>
        <taxon>Coffeeae</taxon>
        <taxon>Coffea</taxon>
    </lineage>
</organism>
<proteinExistence type="predicted"/>
<gene>
    <name evidence="3" type="primary">LOC113729398</name>
    <name evidence="4" type="synonym">LOC113724584</name>
</gene>
<dbReference type="PANTHER" id="PTHR32254">
    <property type="entry name" value="EXPRESSED PROTEIN"/>
    <property type="match status" value="1"/>
</dbReference>
<dbReference type="GeneID" id="113729398"/>
<feature type="transmembrane region" description="Helical" evidence="1">
    <location>
        <begin position="12"/>
        <end position="31"/>
    </location>
</feature>
<reference evidence="2" key="1">
    <citation type="journal article" date="2025" name="Foods">
        <title>Unveiling the Microbial Signatures of Arabica Coffee Cherries: Insights into Ripeness Specific Diversity, Functional Traits, and Implications for Quality and Safety.</title>
        <authorList>
            <consortium name="RefSeq"/>
            <person name="Tenea G.N."/>
            <person name="Cifuentes V."/>
            <person name="Reyes P."/>
            <person name="Cevallos-Vallejos M."/>
        </authorList>
    </citation>
    <scope>NUCLEOTIDE SEQUENCE [LARGE SCALE GENOMIC DNA]</scope>
</reference>
<sequence>MAHPSNHRVRNGGFLRFLSILVGLILVVYVWRPSPSSSGRSHKPKKKFKALVSCPECSCDCPQSDSFTLPSGIFNVSSSGCTSEDPEMNEELKKDTITLLSEEISLQQNVTRDILDHALELTMDAKQMASFHRREAQKCYVRVDTCETARERAEAALLKESKLTLLWEERARNFGWRD</sequence>
<keyword evidence="1" id="KW-1133">Transmembrane helix</keyword>
<keyword evidence="1" id="KW-0812">Transmembrane</keyword>
<dbReference type="InterPro" id="IPR010471">
    <property type="entry name" value="DUF1068"/>
</dbReference>
<dbReference type="Proteomes" id="UP001652660">
    <property type="component" value="Chromosome 2c"/>
</dbReference>
<dbReference type="Proteomes" id="UP001652660">
    <property type="component" value="Chromosome 2e"/>
</dbReference>
<dbReference type="AlphaFoldDB" id="A0A6P6W265"/>
<keyword evidence="1" id="KW-0472">Membrane</keyword>
<name>A0A6P6W265_COFAR</name>
<protein>
    <submittedName>
        <fullName evidence="3 4">Uncharacterized protein</fullName>
    </submittedName>
</protein>
<reference evidence="3 4" key="2">
    <citation type="submission" date="2025-05" db="UniProtKB">
        <authorList>
            <consortium name="RefSeq"/>
        </authorList>
    </citation>
    <scope>IDENTIFICATION</scope>
    <source>
        <tissue evidence="3 4">Leaves</tissue>
    </source>
</reference>
<dbReference type="OrthoDB" id="1851883at2759"/>
<evidence type="ECO:0000256" key="1">
    <source>
        <dbReference type="SAM" id="Phobius"/>
    </source>
</evidence>
<dbReference type="PANTHER" id="PTHR32254:SF6">
    <property type="entry name" value="DUF1068 DOMAIN-CONTAINING PROTEIN"/>
    <property type="match status" value="1"/>
</dbReference>
<evidence type="ECO:0000313" key="2">
    <source>
        <dbReference type="Proteomes" id="UP001652660"/>
    </source>
</evidence>
<keyword evidence="2" id="KW-1185">Reference proteome</keyword>
<dbReference type="RefSeq" id="XP_027109499.2">
    <property type="nucleotide sequence ID" value="XM_027253698.2"/>
</dbReference>
<dbReference type="Pfam" id="PF06364">
    <property type="entry name" value="DUF1068"/>
    <property type="match status" value="1"/>
</dbReference>
<dbReference type="RefSeq" id="XP_071933409.1">
    <property type="nucleotide sequence ID" value="XM_072077308.1"/>
</dbReference>
<evidence type="ECO:0000313" key="4">
    <source>
        <dbReference type="RefSeq" id="XP_071933409.1"/>
    </source>
</evidence>
<evidence type="ECO:0000313" key="3">
    <source>
        <dbReference type="RefSeq" id="XP_027109499.2"/>
    </source>
</evidence>
<accession>A0A6P6W265</accession>